<name>E2A8G2_CAMFO</name>
<evidence type="ECO:0000259" key="6">
    <source>
        <dbReference type="PROSITE" id="PS50004"/>
    </source>
</evidence>
<dbReference type="Pfam" id="PF00168">
    <property type="entry name" value="C2"/>
    <property type="match status" value="1"/>
</dbReference>
<dbReference type="InterPro" id="IPR035892">
    <property type="entry name" value="C2_domain_sf"/>
</dbReference>
<feature type="region of interest" description="Disordered" evidence="4">
    <location>
        <begin position="1266"/>
        <end position="1287"/>
    </location>
</feature>
<reference evidence="8 9" key="1">
    <citation type="journal article" date="2010" name="Science">
        <title>Genomic comparison of the ants Camponotus floridanus and Harpegnathos saltator.</title>
        <authorList>
            <person name="Bonasio R."/>
            <person name="Zhang G."/>
            <person name="Ye C."/>
            <person name="Mutti N.S."/>
            <person name="Fang X."/>
            <person name="Qin N."/>
            <person name="Donahue G."/>
            <person name="Yang P."/>
            <person name="Li Q."/>
            <person name="Li C."/>
            <person name="Zhang P."/>
            <person name="Huang Z."/>
            <person name="Berger S.L."/>
            <person name="Reinberg D."/>
            <person name="Wang J."/>
            <person name="Liebig J."/>
        </authorList>
    </citation>
    <scope>NUCLEOTIDE SEQUENCE [LARGE SCALE GENOMIC DNA]</scope>
    <source>
        <strain evidence="9">C129</strain>
    </source>
</reference>
<dbReference type="InterPro" id="IPR044867">
    <property type="entry name" value="DEUBAD_dom"/>
</dbReference>
<feature type="coiled-coil region" evidence="3">
    <location>
        <begin position="1507"/>
        <end position="1541"/>
    </location>
</feature>
<feature type="compositionally biased region" description="Low complexity" evidence="4">
    <location>
        <begin position="1010"/>
        <end position="1020"/>
    </location>
</feature>
<evidence type="ECO:0000256" key="3">
    <source>
        <dbReference type="SAM" id="Coils"/>
    </source>
</evidence>
<evidence type="ECO:0000313" key="8">
    <source>
        <dbReference type="EMBL" id="EFN70282.1"/>
    </source>
</evidence>
<dbReference type="SUPFAM" id="SSF49562">
    <property type="entry name" value="C2 domain (Calcium/lipid-binding domain, CaLB)"/>
    <property type="match status" value="1"/>
</dbReference>
<gene>
    <name evidence="8" type="ORF">EAG_06635</name>
</gene>
<feature type="compositionally biased region" description="Basic and acidic residues" evidence="4">
    <location>
        <begin position="1267"/>
        <end position="1280"/>
    </location>
</feature>
<keyword evidence="9" id="KW-1185">Reference proteome</keyword>
<evidence type="ECO:0000313" key="9">
    <source>
        <dbReference type="Proteomes" id="UP000000311"/>
    </source>
</evidence>
<keyword evidence="5" id="KW-0472">Membrane</keyword>
<dbReference type="Gene3D" id="2.60.40.150">
    <property type="entry name" value="C2 domain"/>
    <property type="match status" value="1"/>
</dbReference>
<dbReference type="Pfam" id="PF25793">
    <property type="entry name" value="WHD_2nd_NFRKB"/>
    <property type="match status" value="1"/>
</dbReference>
<dbReference type="InterPro" id="IPR025220">
    <property type="entry name" value="NFRKB_WH_1"/>
</dbReference>
<feature type="compositionally biased region" description="Low complexity" evidence="4">
    <location>
        <begin position="286"/>
        <end position="299"/>
    </location>
</feature>
<feature type="region of interest" description="Disordered" evidence="4">
    <location>
        <begin position="1707"/>
        <end position="1727"/>
    </location>
</feature>
<dbReference type="GO" id="GO:0002020">
    <property type="term" value="F:protease binding"/>
    <property type="evidence" value="ECO:0007669"/>
    <property type="project" value="TreeGrafter"/>
</dbReference>
<dbReference type="STRING" id="104421.E2A8G2"/>
<feature type="domain" description="C2" evidence="6">
    <location>
        <begin position="133"/>
        <end position="290"/>
    </location>
</feature>
<keyword evidence="5" id="KW-1133">Transmembrane helix</keyword>
<protein>
    <submittedName>
        <fullName evidence="8">Nuclear factor related to kappa-B-binding protein</fullName>
    </submittedName>
</protein>
<feature type="region of interest" description="Disordered" evidence="4">
    <location>
        <begin position="690"/>
        <end position="714"/>
    </location>
</feature>
<evidence type="ECO:0000256" key="1">
    <source>
        <dbReference type="ARBA" id="ARBA00004123"/>
    </source>
</evidence>
<evidence type="ECO:0000259" key="7">
    <source>
        <dbReference type="PROSITE" id="PS51916"/>
    </source>
</evidence>
<comment type="subcellular location">
    <subcellularLocation>
        <location evidence="1">Nucleus</location>
    </subcellularLocation>
</comment>
<dbReference type="Proteomes" id="UP000000311">
    <property type="component" value="Unassembled WGS sequence"/>
</dbReference>
<feature type="compositionally biased region" description="Polar residues" evidence="4">
    <location>
        <begin position="1023"/>
        <end position="1036"/>
    </location>
</feature>
<dbReference type="InterPro" id="IPR000008">
    <property type="entry name" value="C2_dom"/>
</dbReference>
<proteinExistence type="predicted"/>
<dbReference type="PROSITE" id="PS51916">
    <property type="entry name" value="DEUBAD"/>
    <property type="match status" value="1"/>
</dbReference>
<organism evidence="9">
    <name type="scientific">Camponotus floridanus</name>
    <name type="common">Florida carpenter ant</name>
    <dbReference type="NCBI Taxonomy" id="104421"/>
    <lineage>
        <taxon>Eukaryota</taxon>
        <taxon>Metazoa</taxon>
        <taxon>Ecdysozoa</taxon>
        <taxon>Arthropoda</taxon>
        <taxon>Hexapoda</taxon>
        <taxon>Insecta</taxon>
        <taxon>Pterygota</taxon>
        <taxon>Neoptera</taxon>
        <taxon>Endopterygota</taxon>
        <taxon>Hymenoptera</taxon>
        <taxon>Apocrita</taxon>
        <taxon>Aculeata</taxon>
        <taxon>Formicoidea</taxon>
        <taxon>Formicidae</taxon>
        <taxon>Formicinae</taxon>
        <taxon>Camponotus</taxon>
    </lineage>
</organism>
<dbReference type="GO" id="GO:0031011">
    <property type="term" value="C:Ino80 complex"/>
    <property type="evidence" value="ECO:0007669"/>
    <property type="project" value="InterPro"/>
</dbReference>
<dbReference type="CDD" id="cd21865">
    <property type="entry name" value="DEUBAD_NFRKB"/>
    <property type="match status" value="1"/>
</dbReference>
<accession>E2A8G2</accession>
<sequence length="1727" mass="193599">MLYEDLFGPWGLLIIIVIGAGIILIALLLFACFLTPGCIGYECFRKQSKENKNVHLQANNQEKKNLKLSDISYRSWRLGSLYENDNGTISENAGSHRDSLNSVSAKCENIECSSTLNLVQIDKQKNDKKIKEFPTELTISLQYLPPCDNIITGKLIIGIEALSGLPPKQYNGTLEPYVALNIVKQSWSHRKRQKLHSFRTRNPYVRVLMLNGKTGKKIEKKKTKFLRAVMQPEFNETLTFDLPITQLDSVQFLIVLCSKIDECSAGEDSGAEEEEDEASTHDSRTDSSSSTMSGSSTTTDSEEDSADHATSSSESHNSAEEDEDENENAEYMENIEPPDTLRWETCIAANTKVKLPQDFCEYFNIFKDMLDYPHFWNECLTESQRETLYNLLPTFPKDCNIEAQMEKSLQMLFNRENNRFGVTALDAFHNHLSAGHYRPDIKRIRSLVHKAQKKRLLFEEQKRSYELAKELLKSRESLLSNAYKQGFSQPANRTVSKFQWRKPKPVMVEEKTQLRYMEELNAVRAELGTNTRLSADTTSENEENYPYYQTSGAKQKRKRRSTTSFQGLLVKGLQLNHEDETIRPVFSTLQRMEYASSRSLFVREQTEETYRAMLAAHKKRRARRDVHPELNTQGIALADLTQRSQIGQKHKFSVGNFMKITSAKKKIKLEQNSLCPPALKFTNSNSVKLESDNSDYSHTTDDNRQPNIPDMDYNRITTPIKSEPIDAYETHQTLKKKMSPMFPKNNKAVIISALEIKKEVEDMEYDEVKTEFSSGINEDILAETEEEEENESKKELDLDSIDMIQLPIQLDDGIDILNDVKCENESVISIPEKEVIVPSNENTIDNNGAELMQETHACFFSLLRDAFISKGEYRMSAAEMKEAVMQWQSNPISPLNDWYSLVSSWPTLVPLALGFLAGELTYSQDLDQRQERDQELVPYLENKGRGVYAWIGAGRDSDTRLQDLCTKFLMYKDVLTPPYTSTASAVTATKPQQAQLTSLSNNINNNAITSGSSQSGRSGSPVLESTSIDAGTTATDSEPPRPLFPTEWKVRPSTAEEREEFRRQERMRYAAPHKAFTYRMHGYASVVGPVKGIYQHNIASGQSKAREHTLLVQDRPNFVTILALVRDATARLPNGEGTRADICQLLKDSQYLKVQDNDEKEGYLHSVVSGALDRLHYETDPCVRYYPRRKEWLYLHRGRSESEFEMVHQQLQGIAKNKKNVGNTSRNKALQPIIKSTNMNKEQSPNTKEILKKERRATTIPAQSIVSKKEQRKTEGKVVNEHPSSTEHSINTNVEVAVSAITTSAVSTTETTVSGDASLATSSTTTTNITNTDRDYVSMETKPQLTPITMVKKTSTIGGKPVAIVKTNATQSLLQSNQHNFPHHQIQVSTSAGLQTIRLAGHSVLQSAQQPIAASSSSNVTNGTTTNLTTILPCTKMQNQQQQPTIVTNQAGKSILQTTNIKQQQSQQQPHVLPGKTLLASQIKLVSSSQIKSLLTGHSLQGQTIFIKQSSSSNNQSQQQQQQLKQQQQQLQQQRAVASQQQPIQQTPGMQRIIAQIGGKPIAVQIQQSPHQQQQQQQKILAKVLTNSSGGQIISVESLLAQKGLKLATTGHANQLNRQGKQVIQAQYQVVSQAQASSSPSKIITVSQHQQSQPQQAQTLRMVTAQLAGKPIVLASVIPTPTGLKATSGAVYARVIAPTTIASTQAISNQQQTLQTQSPRNTSYNTP</sequence>
<keyword evidence="2" id="KW-0539">Nucleus</keyword>
<dbReference type="PROSITE" id="PS50004">
    <property type="entry name" value="C2"/>
    <property type="match status" value="1"/>
</dbReference>
<dbReference type="OrthoDB" id="70874at2759"/>
<evidence type="ECO:0000256" key="4">
    <source>
        <dbReference type="SAM" id="MobiDB-lite"/>
    </source>
</evidence>
<feature type="region of interest" description="Disordered" evidence="4">
    <location>
        <begin position="1005"/>
        <end position="1056"/>
    </location>
</feature>
<dbReference type="Gene3D" id="1.10.10.2430">
    <property type="entry name" value="NFRKB winged helix-like domain"/>
    <property type="match status" value="1"/>
</dbReference>
<dbReference type="InterPro" id="IPR057748">
    <property type="entry name" value="NFRKB_WH_2"/>
</dbReference>
<feature type="region of interest" description="Disordered" evidence="4">
    <location>
        <begin position="266"/>
        <end position="328"/>
    </location>
</feature>
<keyword evidence="5" id="KW-0812">Transmembrane</keyword>
<dbReference type="PANTHER" id="PTHR13052">
    <property type="entry name" value="NFRKB-RELATED"/>
    <property type="match status" value="1"/>
</dbReference>
<feature type="domain" description="DEUBAD" evidence="7">
    <location>
        <begin position="356"/>
        <end position="477"/>
    </location>
</feature>
<feature type="transmembrane region" description="Helical" evidence="5">
    <location>
        <begin position="12"/>
        <end position="36"/>
    </location>
</feature>
<dbReference type="InterPro" id="IPR038106">
    <property type="entry name" value="NFRKB_winged_sf"/>
</dbReference>
<dbReference type="InterPro" id="IPR024867">
    <property type="entry name" value="NFRKB"/>
</dbReference>
<evidence type="ECO:0000256" key="5">
    <source>
        <dbReference type="SAM" id="Phobius"/>
    </source>
</evidence>
<dbReference type="InParanoid" id="E2A8G2"/>
<dbReference type="EMBL" id="GL437593">
    <property type="protein sequence ID" value="EFN70282.1"/>
    <property type="molecule type" value="Genomic_DNA"/>
</dbReference>
<dbReference type="Pfam" id="PF14465">
    <property type="entry name" value="WHD_1st_NFRKB"/>
    <property type="match status" value="1"/>
</dbReference>
<evidence type="ECO:0000256" key="2">
    <source>
        <dbReference type="ARBA" id="ARBA00023242"/>
    </source>
</evidence>
<keyword evidence="3" id="KW-0175">Coiled coil</keyword>
<dbReference type="FunCoup" id="E2A8G2">
    <property type="interactions" value="1389"/>
</dbReference>
<dbReference type="OMA" id="EFEMYHQ"/>
<dbReference type="PANTHER" id="PTHR13052:SF3">
    <property type="entry name" value="NUCLEAR FACTOR RELATED TO KAPPA-B-BINDING PROTEIN"/>
    <property type="match status" value="1"/>
</dbReference>